<accession>A0A1J9R3K7</accession>
<dbReference type="VEuPathDB" id="FungiDB:ACJ73_06047"/>
<name>A0A1J9R3K7_9EURO</name>
<organism evidence="2 3">
    <name type="scientific">Blastomyces percursus</name>
    <dbReference type="NCBI Taxonomy" id="1658174"/>
    <lineage>
        <taxon>Eukaryota</taxon>
        <taxon>Fungi</taxon>
        <taxon>Dikarya</taxon>
        <taxon>Ascomycota</taxon>
        <taxon>Pezizomycotina</taxon>
        <taxon>Eurotiomycetes</taxon>
        <taxon>Eurotiomycetidae</taxon>
        <taxon>Onygenales</taxon>
        <taxon>Ajellomycetaceae</taxon>
        <taxon>Blastomyces</taxon>
    </lineage>
</organism>
<feature type="region of interest" description="Disordered" evidence="1">
    <location>
        <begin position="120"/>
        <end position="145"/>
    </location>
</feature>
<dbReference type="EMBL" id="LGTZ01001010">
    <property type="protein sequence ID" value="OJD22604.1"/>
    <property type="molecule type" value="Genomic_DNA"/>
</dbReference>
<evidence type="ECO:0000313" key="2">
    <source>
        <dbReference type="EMBL" id="OJD22604.1"/>
    </source>
</evidence>
<feature type="region of interest" description="Disordered" evidence="1">
    <location>
        <begin position="24"/>
        <end position="102"/>
    </location>
</feature>
<sequence length="145" mass="15540">MDSTPKKMTIARAKLATRELFRIALENQSSPSPASISAPYSRREQATETSRPTTKDGTIKTPSLHAPVDARKRQNTSSSSAGKEGGSAGLMRRLPHSAQAQKRHLHGYLALRQERNPLLAGAQKLPSLPKSNAGSKPVAALSTSM</sequence>
<dbReference type="AlphaFoldDB" id="A0A1J9R3K7"/>
<protein>
    <submittedName>
        <fullName evidence="2">Uncharacterized protein</fullName>
    </submittedName>
</protein>
<reference evidence="2 3" key="1">
    <citation type="submission" date="2015-08" db="EMBL/GenBank/DDBJ databases">
        <title>Emmonsia species relationships and genome sequence.</title>
        <authorList>
            <person name="Cuomo C.A."/>
            <person name="Schwartz I.S."/>
            <person name="Kenyon C."/>
            <person name="De Hoog G.S."/>
            <person name="Govender N.P."/>
            <person name="Botha A."/>
            <person name="Moreno L."/>
            <person name="De Vries M."/>
            <person name="Munoz J.F."/>
            <person name="Stielow J.B."/>
        </authorList>
    </citation>
    <scope>NUCLEOTIDE SEQUENCE [LARGE SCALE GENOMIC DNA]</scope>
    <source>
        <strain evidence="2 3">EI222</strain>
    </source>
</reference>
<evidence type="ECO:0000313" key="3">
    <source>
        <dbReference type="Proteomes" id="UP000242791"/>
    </source>
</evidence>
<dbReference type="Proteomes" id="UP000242791">
    <property type="component" value="Unassembled WGS sequence"/>
</dbReference>
<feature type="compositionally biased region" description="Low complexity" evidence="1">
    <location>
        <begin position="29"/>
        <end position="40"/>
    </location>
</feature>
<keyword evidence="3" id="KW-1185">Reference proteome</keyword>
<comment type="caution">
    <text evidence="2">The sequence shown here is derived from an EMBL/GenBank/DDBJ whole genome shotgun (WGS) entry which is preliminary data.</text>
</comment>
<gene>
    <name evidence="2" type="ORF">ACJ73_06047</name>
</gene>
<evidence type="ECO:0000256" key="1">
    <source>
        <dbReference type="SAM" id="MobiDB-lite"/>
    </source>
</evidence>
<proteinExistence type="predicted"/>